<protein>
    <recommendedName>
        <fullName evidence="1">DUF559 domain-containing protein</fullName>
    </recommendedName>
</protein>
<evidence type="ECO:0000259" key="1">
    <source>
        <dbReference type="Pfam" id="PF04480"/>
    </source>
</evidence>
<keyword evidence="3" id="KW-1185">Reference proteome</keyword>
<dbReference type="Proteomes" id="UP001501586">
    <property type="component" value="Unassembled WGS sequence"/>
</dbReference>
<dbReference type="Pfam" id="PF04480">
    <property type="entry name" value="DUF559"/>
    <property type="match status" value="1"/>
</dbReference>
<dbReference type="InterPro" id="IPR011335">
    <property type="entry name" value="Restrct_endonuc-II-like"/>
</dbReference>
<name>A0ABP8EHR9_9MICO</name>
<feature type="domain" description="DUF559" evidence="1">
    <location>
        <begin position="238"/>
        <end position="283"/>
    </location>
</feature>
<proteinExistence type="predicted"/>
<dbReference type="Gene3D" id="3.40.960.10">
    <property type="entry name" value="VSR Endonuclease"/>
    <property type="match status" value="1"/>
</dbReference>
<gene>
    <name evidence="2" type="ORF">GCM10022261_09410</name>
</gene>
<comment type="caution">
    <text evidence="2">The sequence shown here is derived from an EMBL/GenBank/DDBJ whole genome shotgun (WGS) entry which is preliminary data.</text>
</comment>
<dbReference type="SUPFAM" id="SSF52980">
    <property type="entry name" value="Restriction endonuclease-like"/>
    <property type="match status" value="1"/>
</dbReference>
<accession>A0ABP8EHR9</accession>
<evidence type="ECO:0000313" key="3">
    <source>
        <dbReference type="Proteomes" id="UP001501586"/>
    </source>
</evidence>
<evidence type="ECO:0000313" key="2">
    <source>
        <dbReference type="EMBL" id="GAA4283410.1"/>
    </source>
</evidence>
<organism evidence="2 3">
    <name type="scientific">Brevibacterium daeguense</name>
    <dbReference type="NCBI Taxonomy" id="909936"/>
    <lineage>
        <taxon>Bacteria</taxon>
        <taxon>Bacillati</taxon>
        <taxon>Actinomycetota</taxon>
        <taxon>Actinomycetes</taxon>
        <taxon>Micrococcales</taxon>
        <taxon>Brevibacteriaceae</taxon>
        <taxon>Brevibacterium</taxon>
    </lineage>
</organism>
<dbReference type="InterPro" id="IPR007569">
    <property type="entry name" value="DUF559"/>
</dbReference>
<sequence>MTSIERPQFFRTRDRRAHSISKYALDGKPLNSRNTHGVHAQADSFVTVRKPEWADESWLAVHDRARELQTARPDALVCGVSAAELLGWPLDDNLLGGPLHVVASGGDGRVRRPGVIGHRSKHIAPIEIYGIRINAVRFVLLELAAVLSEWQLVLVADALMGKWHGPPLVNRTQLSTFVAEVRGYSGRSRLIAAVARAREDVDSPQETELRLTIVDAGLPEPVIHHAFSVPGAGRVSPDLAYIEAKIAIEYDGDQHRLDPDQHEYDIRRYDAMRRAGWEVIRVTKRTPRRKYLAQIRAALAERSP</sequence>
<reference evidence="3" key="1">
    <citation type="journal article" date="2019" name="Int. J. Syst. Evol. Microbiol.">
        <title>The Global Catalogue of Microorganisms (GCM) 10K type strain sequencing project: providing services to taxonomists for standard genome sequencing and annotation.</title>
        <authorList>
            <consortium name="The Broad Institute Genomics Platform"/>
            <consortium name="The Broad Institute Genome Sequencing Center for Infectious Disease"/>
            <person name="Wu L."/>
            <person name="Ma J."/>
        </authorList>
    </citation>
    <scope>NUCLEOTIDE SEQUENCE [LARGE SCALE GENOMIC DNA]</scope>
    <source>
        <strain evidence="3">JCM 17458</strain>
    </source>
</reference>
<dbReference type="EMBL" id="BAABAZ010000004">
    <property type="protein sequence ID" value="GAA4283410.1"/>
    <property type="molecule type" value="Genomic_DNA"/>
</dbReference>
<dbReference type="RefSeq" id="WP_236863471.1">
    <property type="nucleotide sequence ID" value="NZ_BAABAZ010000004.1"/>
</dbReference>